<dbReference type="AlphaFoldDB" id="A0A1A6ADM6"/>
<evidence type="ECO:0000256" key="3">
    <source>
        <dbReference type="ARBA" id="ARBA00022927"/>
    </source>
</evidence>
<proteinExistence type="predicted"/>
<comment type="subcellular location">
    <subcellularLocation>
        <location evidence="1">Endomembrane system</location>
    </subcellularLocation>
</comment>
<accession>A0A1A6ADM6</accession>
<gene>
    <name evidence="7" type="ORF">I303_02396</name>
</gene>
<dbReference type="GO" id="GO:0016192">
    <property type="term" value="P:vesicle-mediated transport"/>
    <property type="evidence" value="ECO:0007669"/>
    <property type="project" value="InterPro"/>
</dbReference>
<dbReference type="Gene3D" id="1.25.10.10">
    <property type="entry name" value="Leucine-rich Repeat Variant"/>
    <property type="match status" value="1"/>
</dbReference>
<organism evidence="7">
    <name type="scientific">Kwoniella dejecticola CBS 10117</name>
    <dbReference type="NCBI Taxonomy" id="1296121"/>
    <lineage>
        <taxon>Eukaryota</taxon>
        <taxon>Fungi</taxon>
        <taxon>Dikarya</taxon>
        <taxon>Basidiomycota</taxon>
        <taxon>Agaricomycotina</taxon>
        <taxon>Tremellomycetes</taxon>
        <taxon>Tremellales</taxon>
        <taxon>Cryptococcaceae</taxon>
        <taxon>Kwoniella</taxon>
    </lineage>
</organism>
<feature type="region of interest" description="Disordered" evidence="5">
    <location>
        <begin position="681"/>
        <end position="700"/>
    </location>
</feature>
<dbReference type="STRING" id="1296121.A0A1A6ADM6"/>
<evidence type="ECO:0000256" key="4">
    <source>
        <dbReference type="ARBA" id="ARBA00023136"/>
    </source>
</evidence>
<feature type="compositionally biased region" description="Acidic residues" evidence="5">
    <location>
        <begin position="727"/>
        <end position="736"/>
    </location>
</feature>
<dbReference type="GO" id="GO:0012505">
    <property type="term" value="C:endomembrane system"/>
    <property type="evidence" value="ECO:0007669"/>
    <property type="project" value="UniProtKB-SubCell"/>
</dbReference>
<evidence type="ECO:0000313" key="7">
    <source>
        <dbReference type="EMBL" id="OBR88176.1"/>
    </source>
</evidence>
<dbReference type="Pfam" id="PF01602">
    <property type="entry name" value="Adaptin_N"/>
    <property type="match status" value="1"/>
</dbReference>
<dbReference type="OrthoDB" id="29308at2759"/>
<dbReference type="InterPro" id="IPR016024">
    <property type="entry name" value="ARM-type_fold"/>
</dbReference>
<protein>
    <recommendedName>
        <fullName evidence="6">Clathrin/coatomer adaptor adaptin-like N-terminal domain-containing protein</fullName>
    </recommendedName>
</protein>
<dbReference type="InterPro" id="IPR011989">
    <property type="entry name" value="ARM-like"/>
</dbReference>
<reference evidence="7" key="1">
    <citation type="submission" date="2013-07" db="EMBL/GenBank/DDBJ databases">
        <title>The Genome Sequence of Cryptococcus dejecticola CBS10117.</title>
        <authorList>
            <consortium name="The Broad Institute Genome Sequencing Platform"/>
            <person name="Cuomo C."/>
            <person name="Litvintseva A."/>
            <person name="Chen Y."/>
            <person name="Heitman J."/>
            <person name="Sun S."/>
            <person name="Springer D."/>
            <person name="Dromer F."/>
            <person name="Young S.K."/>
            <person name="Zeng Q."/>
            <person name="Gargeya S."/>
            <person name="Fitzgerald M."/>
            <person name="Abouelleil A."/>
            <person name="Alvarado L."/>
            <person name="Berlin A.M."/>
            <person name="Chapman S.B."/>
            <person name="Dewar J."/>
            <person name="Goldberg J."/>
            <person name="Griggs A."/>
            <person name="Gujja S."/>
            <person name="Hansen M."/>
            <person name="Howarth C."/>
            <person name="Imamovic A."/>
            <person name="Larimer J."/>
            <person name="McCowan C."/>
            <person name="Murphy C."/>
            <person name="Pearson M."/>
            <person name="Priest M."/>
            <person name="Roberts A."/>
            <person name="Saif S."/>
            <person name="Shea T."/>
            <person name="Sykes S."/>
            <person name="Wortman J."/>
            <person name="Nusbaum C."/>
            <person name="Birren B."/>
        </authorList>
    </citation>
    <scope>NUCLEOTIDE SEQUENCE [LARGE SCALE GENOMIC DNA]</scope>
    <source>
        <strain evidence="7">CBS 10117</strain>
    </source>
</reference>
<dbReference type="GO" id="GO:0030117">
    <property type="term" value="C:membrane coat"/>
    <property type="evidence" value="ECO:0007669"/>
    <property type="project" value="InterPro"/>
</dbReference>
<evidence type="ECO:0000259" key="6">
    <source>
        <dbReference type="Pfam" id="PF01602"/>
    </source>
</evidence>
<keyword evidence="4" id="KW-0472">Membrane</keyword>
<evidence type="ECO:0000256" key="5">
    <source>
        <dbReference type="SAM" id="MobiDB-lite"/>
    </source>
</evidence>
<feature type="domain" description="Clathrin/coatomer adaptor adaptin-like N-terminal" evidence="6">
    <location>
        <begin position="80"/>
        <end position="224"/>
    </location>
</feature>
<sequence>MPRQSSSLPPYLTSGASSRAHHGLLARLHEASSVQEADEIISGEIKRAKKVLAIRGQSTSKISETLIILLHCQSLRHRTDEDTEFALVPALQLAEGGRSLVERRIGYLYLVERLPKGHELNLLLINTIRKDLSSTSPPCILLALQTITKIPSPDLAPAVLPLLTSRTLLKHKSPAVRQRTFEALLTLHRLAQANEPFPLSINKLLRSLQQENDQTVLAVILRLVRHVLESGAHHVESDEERLYIIDKCLEAARRSEIAYQGQIAVELVRTIGAVLEGESDMQSDASIMISRWAKDVLSETDFEPAGIGAFLLEISHLAARLRTIAPSILRHIAKILSPSEHTASSSTSPQLPSPNNRVLALRCLSTLPLDLWDGLLDEEEMGAIMQGVHSVDDTIRKLTLQLLQTLSPDLPAMILQSHLESIKSSTDLSLPASLADSLTIDEKTKIGRYETASRAIEVVEAQYREDGEGYARGVVDVLTALDQGHQSQGGQVWDIGARRVLSFLENASQSFARSFAISLIETLRDKPSNPGETLAVILTSTSCELFPFESDDMVTRTIDYLLRILPKYNASIQELVLVTLVALLLRLRHAAAVESASKVLEAIQGIQEGSSRYLKNVGNIFTIGNIFSIETWRIWLIVEQRCQEVSTVISENLLEEVRRASKTSKLSDVLDAVITIHAQHTVKPSSNASTPSSAPLPPRADMSASVLRYDAYQAPKRSARRNHEYIDEFEEDGESD</sequence>
<dbReference type="PANTHER" id="PTHR22780">
    <property type="entry name" value="ADAPTIN, ALPHA/GAMMA/EPSILON"/>
    <property type="match status" value="1"/>
</dbReference>
<evidence type="ECO:0000256" key="2">
    <source>
        <dbReference type="ARBA" id="ARBA00022448"/>
    </source>
</evidence>
<dbReference type="InterPro" id="IPR002553">
    <property type="entry name" value="Clathrin/coatomer_adapt-like_N"/>
</dbReference>
<dbReference type="SUPFAM" id="SSF48371">
    <property type="entry name" value="ARM repeat"/>
    <property type="match status" value="1"/>
</dbReference>
<keyword evidence="3" id="KW-0653">Protein transport</keyword>
<dbReference type="GO" id="GO:0006886">
    <property type="term" value="P:intracellular protein transport"/>
    <property type="evidence" value="ECO:0007669"/>
    <property type="project" value="InterPro"/>
</dbReference>
<dbReference type="EMBL" id="KI894028">
    <property type="protein sequence ID" value="OBR88176.1"/>
    <property type="molecule type" value="Genomic_DNA"/>
</dbReference>
<name>A0A1A6ADM6_9TREE</name>
<dbReference type="VEuPathDB" id="FungiDB:I303_02396"/>
<feature type="compositionally biased region" description="Low complexity" evidence="5">
    <location>
        <begin position="684"/>
        <end position="693"/>
    </location>
</feature>
<dbReference type="InterPro" id="IPR050840">
    <property type="entry name" value="Adaptor_Complx_Large_Subunit"/>
</dbReference>
<keyword evidence="2" id="KW-0813">Transport</keyword>
<evidence type="ECO:0000256" key="1">
    <source>
        <dbReference type="ARBA" id="ARBA00004308"/>
    </source>
</evidence>
<feature type="region of interest" description="Disordered" evidence="5">
    <location>
        <begin position="715"/>
        <end position="736"/>
    </location>
</feature>